<protein>
    <recommendedName>
        <fullName evidence="1">DUF2059 domain-containing protein</fullName>
    </recommendedName>
</protein>
<name>A0A1H2TFJ0_9RHOB</name>
<reference evidence="3" key="1">
    <citation type="submission" date="2016-10" db="EMBL/GenBank/DDBJ databases">
        <authorList>
            <person name="Varghese N."/>
            <person name="Submissions S."/>
        </authorList>
    </citation>
    <scope>NUCLEOTIDE SEQUENCE [LARGE SCALE GENOMIC DNA]</scope>
    <source>
        <strain evidence="3">DSM 27839</strain>
    </source>
</reference>
<dbReference type="Proteomes" id="UP000183400">
    <property type="component" value="Unassembled WGS sequence"/>
</dbReference>
<dbReference type="STRING" id="985054.SAMN05444358_101785"/>
<feature type="domain" description="DUF2059" evidence="1">
    <location>
        <begin position="75"/>
        <end position="129"/>
    </location>
</feature>
<evidence type="ECO:0000313" key="2">
    <source>
        <dbReference type="EMBL" id="SDW42608.1"/>
    </source>
</evidence>
<gene>
    <name evidence="2" type="ORF">SAMN05444358_101785</name>
</gene>
<keyword evidence="3" id="KW-1185">Reference proteome</keyword>
<accession>A0A1H2TFJ0</accession>
<dbReference type="OrthoDB" id="7841298at2"/>
<proteinExistence type="predicted"/>
<evidence type="ECO:0000313" key="3">
    <source>
        <dbReference type="Proteomes" id="UP000183400"/>
    </source>
</evidence>
<dbReference type="Pfam" id="PF09832">
    <property type="entry name" value="DUF2059"/>
    <property type="match status" value="1"/>
</dbReference>
<organism evidence="2 3">
    <name type="scientific">Ruegeria halocynthiae</name>
    <dbReference type="NCBI Taxonomy" id="985054"/>
    <lineage>
        <taxon>Bacteria</taxon>
        <taxon>Pseudomonadati</taxon>
        <taxon>Pseudomonadota</taxon>
        <taxon>Alphaproteobacteria</taxon>
        <taxon>Rhodobacterales</taxon>
        <taxon>Roseobacteraceae</taxon>
        <taxon>Ruegeria</taxon>
    </lineage>
</organism>
<evidence type="ECO:0000259" key="1">
    <source>
        <dbReference type="Pfam" id="PF09832"/>
    </source>
</evidence>
<dbReference type="AlphaFoldDB" id="A0A1H2TFJ0"/>
<dbReference type="EMBL" id="FNNP01000001">
    <property type="protein sequence ID" value="SDW42608.1"/>
    <property type="molecule type" value="Genomic_DNA"/>
</dbReference>
<sequence>MRILATAVALIIWVVPLAAEENADRLMSAMHVSDFMEILSDEGVAQGLVMNEAMLGGSGGSYFQAQVEDLYDPEAMHRQLSQSVGRLMTDAQLEQASIFFESDLGQSIVSLENSARRAITDEAIEEMARTAYKQASREDVFFRLVDEYVQVNDLIEKNVEGTLSADYSFYRGLASGQNDTIDEASVLEELLSQHEHTTAETTEWMYSFLLLAYQPLNESQMRENIAFSRTDAGQALNTALFKSFDEMLNSISFQLGQAVAQAMRASEL</sequence>
<dbReference type="InterPro" id="IPR018637">
    <property type="entry name" value="DUF2059"/>
</dbReference>
<dbReference type="RefSeq" id="WP_074734610.1">
    <property type="nucleotide sequence ID" value="NZ_FNNP01000001.1"/>
</dbReference>